<organism evidence="4 6">
    <name type="scientific">Clostridium formicaceticum</name>
    <dbReference type="NCBI Taxonomy" id="1497"/>
    <lineage>
        <taxon>Bacteria</taxon>
        <taxon>Bacillati</taxon>
        <taxon>Bacillota</taxon>
        <taxon>Clostridia</taxon>
        <taxon>Eubacteriales</taxon>
        <taxon>Clostridiaceae</taxon>
        <taxon>Clostridium</taxon>
    </lineage>
</organism>
<sequence>MNYLLKKITFIIAISTLSILLILTAFFVRGFQSLKNIDPVSPFHEEVAQLRYPFAPEAGLIYDPAIIQKYEKAFVELQSNYEVLLWGLVEEGKKEYEENKDTISIYALGNKYLYALNELEKKGDQEVKLLLEQLSAELKQQNQDLSLVEDIEKYYIQSKYQKRRELLNKVKTATAP</sequence>
<dbReference type="Proteomes" id="UP000177894">
    <property type="component" value="Chromosome"/>
</dbReference>
<keyword evidence="2" id="KW-0812">Transmembrane</keyword>
<dbReference type="KEGG" id="cfm:BJL90_06795"/>
<reference evidence="3 5" key="1">
    <citation type="submission" date="2016-10" db="EMBL/GenBank/DDBJ databases">
        <title>Complete Genome Sequence of Acetogen Clostridium formicoaceticum ATCC 27076.</title>
        <authorList>
            <person name="Bao T."/>
            <person name="Cheng C."/>
            <person name="Zhao J."/>
            <person name="Yang S.-T."/>
            <person name="Wang J."/>
            <person name="Wang M."/>
        </authorList>
    </citation>
    <scope>NUCLEOTIDE SEQUENCE [LARGE SCALE GENOMIC DNA]</scope>
    <source>
        <strain evidence="3 5">ATCC 27076</strain>
    </source>
</reference>
<dbReference type="Proteomes" id="UP000192478">
    <property type="component" value="Chromosome"/>
</dbReference>
<evidence type="ECO:0000313" key="5">
    <source>
        <dbReference type="Proteomes" id="UP000177894"/>
    </source>
</evidence>
<evidence type="ECO:0000256" key="1">
    <source>
        <dbReference type="SAM" id="Coils"/>
    </source>
</evidence>
<evidence type="ECO:0000313" key="3">
    <source>
        <dbReference type="EMBL" id="AOY75625.1"/>
    </source>
</evidence>
<evidence type="ECO:0000256" key="2">
    <source>
        <dbReference type="SAM" id="Phobius"/>
    </source>
</evidence>
<evidence type="ECO:0000313" key="6">
    <source>
        <dbReference type="Proteomes" id="UP000192478"/>
    </source>
</evidence>
<keyword evidence="5" id="KW-1185">Reference proteome</keyword>
<evidence type="ECO:0000313" key="4">
    <source>
        <dbReference type="EMBL" id="ARE85936.1"/>
    </source>
</evidence>
<accession>A0AAC9WEN9</accession>
<dbReference type="EMBL" id="CP017603">
    <property type="protein sequence ID" value="AOY75625.1"/>
    <property type="molecule type" value="Genomic_DNA"/>
</dbReference>
<proteinExistence type="predicted"/>
<dbReference type="EMBL" id="CP020559">
    <property type="protein sequence ID" value="ARE85936.1"/>
    <property type="molecule type" value="Genomic_DNA"/>
</dbReference>
<protein>
    <submittedName>
        <fullName evidence="4">Uncharacterized protein</fullName>
    </submittedName>
</protein>
<keyword evidence="2" id="KW-1133">Transmembrane helix</keyword>
<reference evidence="4 6" key="2">
    <citation type="submission" date="2017-03" db="EMBL/GenBank/DDBJ databases">
        <title>Complete sequence of Clostridium formicaceticum DSM 92.</title>
        <authorList>
            <person name="Poehlein A."/>
            <person name="Karl M."/>
            <person name="Bengelsdorf F.R."/>
            <person name="Duerre P."/>
            <person name="Daniel R."/>
        </authorList>
    </citation>
    <scope>NUCLEOTIDE SEQUENCE [LARGE SCALE GENOMIC DNA]</scope>
    <source>
        <strain evidence="4 6">DSM 92</strain>
    </source>
</reference>
<keyword evidence="2" id="KW-0472">Membrane</keyword>
<dbReference type="AlphaFoldDB" id="A0AAC9WEN9"/>
<feature type="coiled-coil region" evidence="1">
    <location>
        <begin position="124"/>
        <end position="151"/>
    </location>
</feature>
<keyword evidence="1" id="KW-0175">Coiled coil</keyword>
<gene>
    <name evidence="3" type="ORF">BJL90_06795</name>
    <name evidence="4" type="ORF">CLFO_02520</name>
</gene>
<name>A0AAC9WEN9_9CLOT</name>
<dbReference type="RefSeq" id="WP_070965702.1">
    <property type="nucleotide sequence ID" value="NZ_CP017603.1"/>
</dbReference>
<feature type="transmembrane region" description="Helical" evidence="2">
    <location>
        <begin position="7"/>
        <end position="28"/>
    </location>
</feature>